<organism evidence="2 3">
    <name type="scientific">Luteolibacter flavescens</name>
    <dbReference type="NCBI Taxonomy" id="1859460"/>
    <lineage>
        <taxon>Bacteria</taxon>
        <taxon>Pseudomonadati</taxon>
        <taxon>Verrucomicrobiota</taxon>
        <taxon>Verrucomicrobiia</taxon>
        <taxon>Verrucomicrobiales</taxon>
        <taxon>Verrucomicrobiaceae</taxon>
        <taxon>Luteolibacter</taxon>
    </lineage>
</organism>
<protein>
    <recommendedName>
        <fullName evidence="4">Filamentous hemagglutinin</fullName>
    </recommendedName>
</protein>
<feature type="compositionally biased region" description="Pro residues" evidence="1">
    <location>
        <begin position="54"/>
        <end position="114"/>
    </location>
</feature>
<dbReference type="Proteomes" id="UP001207930">
    <property type="component" value="Unassembled WGS sequence"/>
</dbReference>
<keyword evidence="3" id="KW-1185">Reference proteome</keyword>
<accession>A0ABT3FQI6</accession>
<proteinExistence type="predicted"/>
<reference evidence="2 3" key="1">
    <citation type="submission" date="2022-10" db="EMBL/GenBank/DDBJ databases">
        <title>Luteolibacter flavescens strain MCCC 1K03193, whole genome shotgun sequencing project.</title>
        <authorList>
            <person name="Zhao G."/>
            <person name="Shen L."/>
        </authorList>
    </citation>
    <scope>NUCLEOTIDE SEQUENCE [LARGE SCALE GENOMIC DNA]</scope>
    <source>
        <strain evidence="2 3">MCCC 1K03193</strain>
    </source>
</reference>
<evidence type="ECO:0000313" key="3">
    <source>
        <dbReference type="Proteomes" id="UP001207930"/>
    </source>
</evidence>
<name>A0ABT3FQI6_9BACT</name>
<evidence type="ECO:0008006" key="4">
    <source>
        <dbReference type="Google" id="ProtNLM"/>
    </source>
</evidence>
<dbReference type="EMBL" id="JAPDDS010000007">
    <property type="protein sequence ID" value="MCW1885827.1"/>
    <property type="molecule type" value="Genomic_DNA"/>
</dbReference>
<gene>
    <name evidence="2" type="ORF">OKA04_13890</name>
</gene>
<sequence length="206" mass="21734">MNVVFPIFCVLAAGAAGYFLEPTLRPTLTGKTTYAIVKLEQPDEEEAPDQQDTPPAPAPKVDPAPKPEPAPAPKPEPDPEPAPAPEPAPEPAPTIIPAPEPPAPMPEPAAPVTPPATAGGGAASGDIVKLMQDSIKDGDVKEFTFEQVLGWKAGEEEEVDGTKYQTGQAAYKAETIFGVKTIQAKALIKDGRVVKWIWPNSGMEIK</sequence>
<evidence type="ECO:0000313" key="2">
    <source>
        <dbReference type="EMBL" id="MCW1885827.1"/>
    </source>
</evidence>
<evidence type="ECO:0000256" key="1">
    <source>
        <dbReference type="SAM" id="MobiDB-lite"/>
    </source>
</evidence>
<comment type="caution">
    <text evidence="2">The sequence shown here is derived from an EMBL/GenBank/DDBJ whole genome shotgun (WGS) entry which is preliminary data.</text>
</comment>
<dbReference type="RefSeq" id="WP_264501784.1">
    <property type="nucleotide sequence ID" value="NZ_JAPDDS010000007.1"/>
</dbReference>
<feature type="region of interest" description="Disordered" evidence="1">
    <location>
        <begin position="40"/>
        <end position="121"/>
    </location>
</feature>